<accession>A0A8J5XPA0</accession>
<keyword evidence="2" id="KW-1185">Reference proteome</keyword>
<gene>
    <name evidence="1" type="ORF">CXB51_034457</name>
</gene>
<sequence>MGKNKPSLDACSLQPSADSDNVYTLVINTKSRESHRLPVPDDSILSMLAIFIDESTRDGPEPEDAHSVLYFKASDLLDGHSHGHGVSLDDQSDEITSRLATSIDHSDVASPTTLREIPQLSHDDSILSMLDIFTEDSTMMIVGEKREDGPLLVSLEFSAAFPILAISKFLALAPTIPIDFFGVISLFLKPFIIQGLICTANASWGYQGSTIVSQLRPGFYDPRKALFQALDLVLFQGSSLLITMGKNKPSLDACSRQPSADSNNVYTLVTNTKSRESHRLPVPDDSILSMVAIFIDESTRDGPEPEDAHSVLYFKASDLLDGHGHGHGVSLDYQSDEITSRLAPSIDHSDVAFPTTLMEIPQPSHDDSILAMLDIFTEDSTMMIVGEKREDGPLLVSFADEKDDDIFSLLQNFI</sequence>
<dbReference type="AlphaFoldDB" id="A0A8J5XPA0"/>
<reference evidence="1 2" key="1">
    <citation type="journal article" date="2021" name="bioRxiv">
        <title>The Gossypium anomalum genome as a resource for cotton improvement and evolutionary analysis of hybrid incompatibility.</title>
        <authorList>
            <person name="Grover C.E."/>
            <person name="Yuan D."/>
            <person name="Arick M.A."/>
            <person name="Miller E.R."/>
            <person name="Hu G."/>
            <person name="Peterson D.G."/>
            <person name="Wendel J.F."/>
            <person name="Udall J.A."/>
        </authorList>
    </citation>
    <scope>NUCLEOTIDE SEQUENCE [LARGE SCALE GENOMIC DNA]</scope>
    <source>
        <strain evidence="1">JFW-Udall</strain>
        <tissue evidence="1">Leaf</tissue>
    </source>
</reference>
<evidence type="ECO:0000313" key="2">
    <source>
        <dbReference type="Proteomes" id="UP000701853"/>
    </source>
</evidence>
<organism evidence="1 2">
    <name type="scientific">Gossypium anomalum</name>
    <dbReference type="NCBI Taxonomy" id="47600"/>
    <lineage>
        <taxon>Eukaryota</taxon>
        <taxon>Viridiplantae</taxon>
        <taxon>Streptophyta</taxon>
        <taxon>Embryophyta</taxon>
        <taxon>Tracheophyta</taxon>
        <taxon>Spermatophyta</taxon>
        <taxon>Magnoliopsida</taxon>
        <taxon>eudicotyledons</taxon>
        <taxon>Gunneridae</taxon>
        <taxon>Pentapetalae</taxon>
        <taxon>rosids</taxon>
        <taxon>malvids</taxon>
        <taxon>Malvales</taxon>
        <taxon>Malvaceae</taxon>
        <taxon>Malvoideae</taxon>
        <taxon>Gossypium</taxon>
    </lineage>
</organism>
<dbReference type="EMBL" id="JAHUZN010000013">
    <property type="protein sequence ID" value="KAG8472248.1"/>
    <property type="molecule type" value="Genomic_DNA"/>
</dbReference>
<comment type="caution">
    <text evidence="1">The sequence shown here is derived from an EMBL/GenBank/DDBJ whole genome shotgun (WGS) entry which is preliminary data.</text>
</comment>
<name>A0A8J5XPA0_9ROSI</name>
<protein>
    <submittedName>
        <fullName evidence="1">Uncharacterized protein</fullName>
    </submittedName>
</protein>
<evidence type="ECO:0000313" key="1">
    <source>
        <dbReference type="EMBL" id="KAG8472248.1"/>
    </source>
</evidence>
<dbReference type="Proteomes" id="UP000701853">
    <property type="component" value="Chromosome 13"/>
</dbReference>
<dbReference type="OrthoDB" id="962231at2759"/>
<proteinExistence type="predicted"/>